<dbReference type="PROSITE" id="PS50042">
    <property type="entry name" value="CNMP_BINDING_3"/>
    <property type="match status" value="1"/>
</dbReference>
<dbReference type="SUPFAM" id="SSF51206">
    <property type="entry name" value="cAMP-binding domain-like"/>
    <property type="match status" value="1"/>
</dbReference>
<dbReference type="Pfam" id="PF00027">
    <property type="entry name" value="cNMP_binding"/>
    <property type="match status" value="1"/>
</dbReference>
<gene>
    <name evidence="6" type="ORF">FEV53_09830</name>
</gene>
<evidence type="ECO:0000256" key="1">
    <source>
        <dbReference type="ARBA" id="ARBA00023015"/>
    </source>
</evidence>
<dbReference type="AlphaFoldDB" id="A0A547Q2H8"/>
<accession>A0A547Q2H8</accession>
<evidence type="ECO:0000256" key="2">
    <source>
        <dbReference type="ARBA" id="ARBA00023125"/>
    </source>
</evidence>
<keyword evidence="3" id="KW-0804">Transcription</keyword>
<name>A0A547Q2H8_9RHOB</name>
<dbReference type="Pfam" id="PF13545">
    <property type="entry name" value="HTH_Crp_2"/>
    <property type="match status" value="1"/>
</dbReference>
<dbReference type="InterPro" id="IPR014710">
    <property type="entry name" value="RmlC-like_jellyroll"/>
</dbReference>
<evidence type="ECO:0000256" key="4">
    <source>
        <dbReference type="SAM" id="MobiDB-lite"/>
    </source>
</evidence>
<keyword evidence="1" id="KW-0805">Transcription regulation</keyword>
<dbReference type="Gene3D" id="2.60.120.10">
    <property type="entry name" value="Jelly Rolls"/>
    <property type="match status" value="1"/>
</dbReference>
<evidence type="ECO:0000313" key="6">
    <source>
        <dbReference type="EMBL" id="TRD20590.1"/>
    </source>
</evidence>
<feature type="region of interest" description="Disordered" evidence="4">
    <location>
        <begin position="210"/>
        <end position="229"/>
    </location>
</feature>
<dbReference type="Gene3D" id="1.10.10.10">
    <property type="entry name" value="Winged helix-like DNA-binding domain superfamily/Winged helix DNA-binding domain"/>
    <property type="match status" value="1"/>
</dbReference>
<dbReference type="SUPFAM" id="SSF46785">
    <property type="entry name" value="Winged helix' DNA-binding domain"/>
    <property type="match status" value="1"/>
</dbReference>
<dbReference type="InterPro" id="IPR012318">
    <property type="entry name" value="HTH_CRP"/>
</dbReference>
<dbReference type="OrthoDB" id="5290098at2"/>
<dbReference type="Proteomes" id="UP000318590">
    <property type="component" value="Unassembled WGS sequence"/>
</dbReference>
<comment type="caution">
    <text evidence="6">The sequence shown here is derived from an EMBL/GenBank/DDBJ whole genome shotgun (WGS) entry which is preliminary data.</text>
</comment>
<feature type="domain" description="Cyclic nucleotide-binding" evidence="5">
    <location>
        <begin position="15"/>
        <end position="100"/>
    </location>
</feature>
<keyword evidence="7" id="KW-1185">Reference proteome</keyword>
<keyword evidence="2" id="KW-0238">DNA-binding</keyword>
<organism evidence="6 7">
    <name type="scientific">Palleronia caenipelagi</name>
    <dbReference type="NCBI Taxonomy" id="2489174"/>
    <lineage>
        <taxon>Bacteria</taxon>
        <taxon>Pseudomonadati</taxon>
        <taxon>Pseudomonadota</taxon>
        <taxon>Alphaproteobacteria</taxon>
        <taxon>Rhodobacterales</taxon>
        <taxon>Roseobacteraceae</taxon>
        <taxon>Palleronia</taxon>
    </lineage>
</organism>
<protein>
    <submittedName>
        <fullName evidence="6">Crp/Fnr family transcriptional regulator</fullName>
    </submittedName>
</protein>
<proteinExistence type="predicted"/>
<evidence type="ECO:0000313" key="7">
    <source>
        <dbReference type="Proteomes" id="UP000318590"/>
    </source>
</evidence>
<reference evidence="6 7" key="1">
    <citation type="submission" date="2019-06" db="EMBL/GenBank/DDBJ databases">
        <title>Paenimaribius caenipelagi gen. nov., sp. nov., isolated from a tidal flat.</title>
        <authorList>
            <person name="Yoon J.-H."/>
        </authorList>
    </citation>
    <scope>NUCLEOTIDE SEQUENCE [LARGE SCALE GENOMIC DNA]</scope>
    <source>
        <strain evidence="6 7">JBTF-M29</strain>
    </source>
</reference>
<sequence length="229" mass="24832">MTNAVRFPHLLRARLLTHLPPDAKTDFLNQCTVVTYPQEEQVLEQGTPSPGLFLIAHGRVDVFLNVGASEKVLLANLGPACTVGEIEAIAGRDCLASCIAQPMTTLLLCPTPALFEALRNRLFVQSVADVFCDRLDGDNRGKVMDRHGTIESRLMNLLETLRDHKYTVHTSQSALADMLDCSRQSVNKALASLRRKGLVECGKNRISLLSPEEDSGAPAGGSDGVHSPC</sequence>
<evidence type="ECO:0000256" key="3">
    <source>
        <dbReference type="ARBA" id="ARBA00023163"/>
    </source>
</evidence>
<dbReference type="CDD" id="cd00038">
    <property type="entry name" value="CAP_ED"/>
    <property type="match status" value="1"/>
</dbReference>
<dbReference type="InterPro" id="IPR018490">
    <property type="entry name" value="cNMP-bd_dom_sf"/>
</dbReference>
<dbReference type="GO" id="GO:0006355">
    <property type="term" value="P:regulation of DNA-templated transcription"/>
    <property type="evidence" value="ECO:0007669"/>
    <property type="project" value="InterPro"/>
</dbReference>
<evidence type="ECO:0000259" key="5">
    <source>
        <dbReference type="PROSITE" id="PS50042"/>
    </source>
</evidence>
<dbReference type="GO" id="GO:0003677">
    <property type="term" value="F:DNA binding"/>
    <property type="evidence" value="ECO:0007669"/>
    <property type="project" value="UniProtKB-KW"/>
</dbReference>
<dbReference type="InterPro" id="IPR036390">
    <property type="entry name" value="WH_DNA-bd_sf"/>
</dbReference>
<dbReference type="InterPro" id="IPR000595">
    <property type="entry name" value="cNMP-bd_dom"/>
</dbReference>
<dbReference type="EMBL" id="VFSV01000014">
    <property type="protein sequence ID" value="TRD20590.1"/>
    <property type="molecule type" value="Genomic_DNA"/>
</dbReference>
<dbReference type="InterPro" id="IPR036388">
    <property type="entry name" value="WH-like_DNA-bd_sf"/>
</dbReference>